<organism evidence="1 2">
    <name type="scientific">Euplotes crassus</name>
    <dbReference type="NCBI Taxonomy" id="5936"/>
    <lineage>
        <taxon>Eukaryota</taxon>
        <taxon>Sar</taxon>
        <taxon>Alveolata</taxon>
        <taxon>Ciliophora</taxon>
        <taxon>Intramacronucleata</taxon>
        <taxon>Spirotrichea</taxon>
        <taxon>Hypotrichia</taxon>
        <taxon>Euplotida</taxon>
        <taxon>Euplotidae</taxon>
        <taxon>Moneuplotes</taxon>
    </lineage>
</organism>
<protein>
    <submittedName>
        <fullName evidence="1">Uncharacterized protein</fullName>
    </submittedName>
</protein>
<evidence type="ECO:0000313" key="1">
    <source>
        <dbReference type="EMBL" id="CAI2386272.1"/>
    </source>
</evidence>
<dbReference type="EMBL" id="CAMPGE010028766">
    <property type="protein sequence ID" value="CAI2386272.1"/>
    <property type="molecule type" value="Genomic_DNA"/>
</dbReference>
<reference evidence="1" key="1">
    <citation type="submission" date="2023-07" db="EMBL/GenBank/DDBJ databases">
        <authorList>
            <consortium name="AG Swart"/>
            <person name="Singh M."/>
            <person name="Singh A."/>
            <person name="Seah K."/>
            <person name="Emmerich C."/>
        </authorList>
    </citation>
    <scope>NUCLEOTIDE SEQUENCE</scope>
    <source>
        <strain evidence="1">DP1</strain>
    </source>
</reference>
<comment type="caution">
    <text evidence="1">The sequence shown here is derived from an EMBL/GenBank/DDBJ whole genome shotgun (WGS) entry which is preliminary data.</text>
</comment>
<name>A0AAD2D9R0_EUPCR</name>
<gene>
    <name evidence="1" type="ORF">ECRASSUSDP1_LOCUS27882</name>
</gene>
<evidence type="ECO:0000313" key="2">
    <source>
        <dbReference type="Proteomes" id="UP001295684"/>
    </source>
</evidence>
<keyword evidence="2" id="KW-1185">Reference proteome</keyword>
<dbReference type="AlphaFoldDB" id="A0AAD2D9R0"/>
<dbReference type="Proteomes" id="UP001295684">
    <property type="component" value="Unassembled WGS sequence"/>
</dbReference>
<proteinExistence type="predicted"/>
<accession>A0AAD2D9R0</accession>
<sequence>MECQSQRMNKDNIEALKKEETVLRKENEVDKIFGTNYYFNNFSEELEHKDIDYSTTEDILPQDMRIDFMSQETLAFAKKLNFFGSFIFEHFDLFSMKTKNKIIANYIKRSFPEKMTTLTVYSGSDLLPITSHVFNIIMRINSRVLKKIIIRNYKISIHQFKRIMASYKNVYETQFGGCKISVPTVFDLSQSMRNTKINHLEFVFCGNPELSDWKDNPQKFITLIQCLATSPDFKLSIKTIRVVYCGIESKKCRQILDENGFNDVKL</sequence>